<dbReference type="EMBL" id="JAPDRL010000026">
    <property type="protein sequence ID" value="KAJ9665695.1"/>
    <property type="molecule type" value="Genomic_DNA"/>
</dbReference>
<keyword evidence="6" id="KW-1185">Reference proteome</keyword>
<feature type="compositionally biased region" description="Low complexity" evidence="2">
    <location>
        <begin position="338"/>
        <end position="352"/>
    </location>
</feature>
<dbReference type="InterPro" id="IPR051569">
    <property type="entry name" value="SHANK"/>
</dbReference>
<feature type="domain" description="SAM" evidence="3">
    <location>
        <begin position="67"/>
        <end position="130"/>
    </location>
</feature>
<feature type="domain" description="Ras-associating" evidence="4">
    <location>
        <begin position="431"/>
        <end position="504"/>
    </location>
</feature>
<dbReference type="InterPro" id="IPR001660">
    <property type="entry name" value="SAM"/>
</dbReference>
<dbReference type="SUPFAM" id="SSF47769">
    <property type="entry name" value="SAM/Pointed domain"/>
    <property type="match status" value="1"/>
</dbReference>
<feature type="compositionally biased region" description="Basic and acidic residues" evidence="2">
    <location>
        <begin position="1"/>
        <end position="10"/>
    </location>
</feature>
<dbReference type="PROSITE" id="PS50105">
    <property type="entry name" value="SAM_DOMAIN"/>
    <property type="match status" value="1"/>
</dbReference>
<dbReference type="Pfam" id="PF00788">
    <property type="entry name" value="RA"/>
    <property type="match status" value="1"/>
</dbReference>
<accession>A0ABQ9NWI2</accession>
<dbReference type="InterPro" id="IPR029071">
    <property type="entry name" value="Ubiquitin-like_domsf"/>
</dbReference>
<keyword evidence="1" id="KW-0175">Coiled coil</keyword>
<organism evidence="5 6">
    <name type="scientific">Coniosporium apollinis</name>
    <dbReference type="NCBI Taxonomy" id="61459"/>
    <lineage>
        <taxon>Eukaryota</taxon>
        <taxon>Fungi</taxon>
        <taxon>Dikarya</taxon>
        <taxon>Ascomycota</taxon>
        <taxon>Pezizomycotina</taxon>
        <taxon>Dothideomycetes</taxon>
        <taxon>Dothideomycetes incertae sedis</taxon>
        <taxon>Coniosporium</taxon>
    </lineage>
</organism>
<gene>
    <name evidence="5" type="ORF">H2201_004179</name>
</gene>
<dbReference type="PANTHER" id="PTHR24135:SF28">
    <property type="entry name" value="LD13733P"/>
    <property type="match status" value="1"/>
</dbReference>
<evidence type="ECO:0000259" key="4">
    <source>
        <dbReference type="PROSITE" id="PS50200"/>
    </source>
</evidence>
<dbReference type="SUPFAM" id="SSF54236">
    <property type="entry name" value="Ubiquitin-like"/>
    <property type="match status" value="1"/>
</dbReference>
<evidence type="ECO:0000313" key="5">
    <source>
        <dbReference type="EMBL" id="KAJ9665695.1"/>
    </source>
</evidence>
<dbReference type="Pfam" id="PF07647">
    <property type="entry name" value="SAM_2"/>
    <property type="match status" value="1"/>
</dbReference>
<feature type="compositionally biased region" description="Polar residues" evidence="2">
    <location>
        <begin position="295"/>
        <end position="322"/>
    </location>
</feature>
<evidence type="ECO:0008006" key="7">
    <source>
        <dbReference type="Google" id="ProtNLM"/>
    </source>
</evidence>
<evidence type="ECO:0000313" key="6">
    <source>
        <dbReference type="Proteomes" id="UP001172684"/>
    </source>
</evidence>
<protein>
    <recommendedName>
        <fullName evidence="7">RA-domain-containing protein</fullName>
    </recommendedName>
</protein>
<dbReference type="CDD" id="cd01786">
    <property type="entry name" value="RA_STE50"/>
    <property type="match status" value="1"/>
</dbReference>
<feature type="compositionally biased region" description="Polar residues" evidence="2">
    <location>
        <begin position="240"/>
        <end position="255"/>
    </location>
</feature>
<feature type="compositionally biased region" description="Polar residues" evidence="2">
    <location>
        <begin position="33"/>
        <end position="63"/>
    </location>
</feature>
<dbReference type="Proteomes" id="UP001172684">
    <property type="component" value="Unassembled WGS sequence"/>
</dbReference>
<reference evidence="5" key="1">
    <citation type="submission" date="2022-10" db="EMBL/GenBank/DDBJ databases">
        <title>Culturing micro-colonial fungi from biological soil crusts in the Mojave desert and describing Neophaeococcomyces mojavensis, and introducing the new genera and species Taxawa tesnikishii.</title>
        <authorList>
            <person name="Kurbessoian T."/>
            <person name="Stajich J.E."/>
        </authorList>
    </citation>
    <scope>NUCLEOTIDE SEQUENCE</scope>
    <source>
        <strain evidence="5">TK_1</strain>
    </source>
</reference>
<dbReference type="SMART" id="SM00454">
    <property type="entry name" value="SAM"/>
    <property type="match status" value="1"/>
</dbReference>
<dbReference type="Gene3D" id="1.10.150.50">
    <property type="entry name" value="Transcription Factor, Ets-1"/>
    <property type="match status" value="1"/>
</dbReference>
<dbReference type="PROSITE" id="PS50200">
    <property type="entry name" value="RA"/>
    <property type="match status" value="1"/>
</dbReference>
<feature type="compositionally biased region" description="Basic and acidic residues" evidence="2">
    <location>
        <begin position="219"/>
        <end position="230"/>
    </location>
</feature>
<proteinExistence type="predicted"/>
<feature type="region of interest" description="Disordered" evidence="2">
    <location>
        <begin position="1"/>
        <end position="63"/>
    </location>
</feature>
<evidence type="ECO:0000256" key="1">
    <source>
        <dbReference type="SAM" id="Coils"/>
    </source>
</evidence>
<sequence length="531" mass="56926">MAYKPTYHEDSDADDEYERSVFTSPTLPADFESSPTDSGPPSTEHTPTTFTHSGESHGSPTGVITQWTAGQCADFITSLGLGQYADTFIEEAVTGEELIVLHHADLKEMGVSSVGHRLTILGRVYEAKVKHNVRIEPDHYVPLSADAAAQELAPTQDDIARIIRIIEDRDKRIHSAEAELRILKEDLTRVAEENRKLREDHLTVARMVKDRSQPLPTPDRGDEEQTKERSGTGLSRKFSTKNFFLSGSGPKQPSPTIHEGRTLTDSSSLDPSAAALAASSHLTASISGGAPPAPSQHTHTHQQPSPTSPAYGTPSASAQSRSFPRDGPASRSHTADDYNTNSYTSSYSTSSTLIGDRDTRDLRTATPAPLSSRPLRSANTSTAAAGSGATSAPSDQPPDPPNSGGLGPPAPYSSAASIAPSTTTNPQVEIFKSFRVSIDDPCHKVLPVALKKYNITADWRQYALYIVHGDQERCLGLNERPLILFKQLDKEGRKPMFMLRKHASPMDVGHVSTIAGGGGGGGVVNLPGGVL</sequence>
<dbReference type="SMART" id="SM00314">
    <property type="entry name" value="RA"/>
    <property type="match status" value="1"/>
</dbReference>
<name>A0ABQ9NWI2_9PEZI</name>
<dbReference type="PANTHER" id="PTHR24135">
    <property type="entry name" value="SH3 AND MULTIPLE ANKYRIN REPEAT DOMAINS PROTEIN"/>
    <property type="match status" value="1"/>
</dbReference>
<comment type="caution">
    <text evidence="5">The sequence shown here is derived from an EMBL/GenBank/DDBJ whole genome shotgun (WGS) entry which is preliminary data.</text>
</comment>
<feature type="compositionally biased region" description="Low complexity" evidence="2">
    <location>
        <begin position="412"/>
        <end position="421"/>
    </location>
</feature>
<evidence type="ECO:0000259" key="3">
    <source>
        <dbReference type="PROSITE" id="PS50105"/>
    </source>
</evidence>
<dbReference type="InterPro" id="IPR013761">
    <property type="entry name" value="SAM/pointed_sf"/>
</dbReference>
<feature type="compositionally biased region" description="Low complexity" evidence="2">
    <location>
        <begin position="377"/>
        <end position="392"/>
    </location>
</feature>
<feature type="coiled-coil region" evidence="1">
    <location>
        <begin position="166"/>
        <end position="200"/>
    </location>
</feature>
<dbReference type="Gene3D" id="3.10.20.90">
    <property type="entry name" value="Phosphatidylinositol 3-kinase Catalytic Subunit, Chain A, domain 1"/>
    <property type="match status" value="1"/>
</dbReference>
<dbReference type="InterPro" id="IPR000159">
    <property type="entry name" value="RA_dom"/>
</dbReference>
<evidence type="ECO:0000256" key="2">
    <source>
        <dbReference type="SAM" id="MobiDB-lite"/>
    </source>
</evidence>
<feature type="region of interest" description="Disordered" evidence="2">
    <location>
        <begin position="204"/>
        <end position="421"/>
    </location>
</feature>
<feature type="compositionally biased region" description="Low complexity" evidence="2">
    <location>
        <begin position="263"/>
        <end position="287"/>
    </location>
</feature>